<evidence type="ECO:0000256" key="3">
    <source>
        <dbReference type="ARBA" id="ARBA00022989"/>
    </source>
</evidence>
<evidence type="ECO:0000256" key="4">
    <source>
        <dbReference type="ARBA" id="ARBA00023136"/>
    </source>
</evidence>
<evidence type="ECO:0000256" key="5">
    <source>
        <dbReference type="SAM" id="Phobius"/>
    </source>
</evidence>
<name>A0A034VXK8_BACDO</name>
<dbReference type="PROSITE" id="PS50801">
    <property type="entry name" value="STAS"/>
    <property type="match status" value="1"/>
</dbReference>
<dbReference type="AlphaFoldDB" id="A0A034VXK8"/>
<reference evidence="7" key="1">
    <citation type="journal article" date="2014" name="BMC Genomics">
        <title>Characterizing the developmental transcriptome of the oriental fruit fly, Bactrocera dorsalis (Diptera: Tephritidae) through comparative genomic analysis with Drosophila melanogaster utilizing modENCODE datasets.</title>
        <authorList>
            <person name="Geib S.M."/>
            <person name="Calla B."/>
            <person name="Hall B."/>
            <person name="Hou S."/>
            <person name="Manoukis N.C."/>
        </authorList>
    </citation>
    <scope>NUCLEOTIDE SEQUENCE</scope>
    <source>
        <strain evidence="7">Punador</strain>
    </source>
</reference>
<dbReference type="EMBL" id="GAKP01012125">
    <property type="protein sequence ID" value="JAC46827.1"/>
    <property type="molecule type" value="Transcribed_RNA"/>
</dbReference>
<dbReference type="Gene3D" id="3.30.750.24">
    <property type="entry name" value="STAS domain"/>
    <property type="match status" value="1"/>
</dbReference>
<dbReference type="SUPFAM" id="SSF52091">
    <property type="entry name" value="SpoIIaa-like"/>
    <property type="match status" value="1"/>
</dbReference>
<feature type="domain" description="STAS" evidence="6">
    <location>
        <begin position="99"/>
        <end position="238"/>
    </location>
</feature>
<dbReference type="PANTHER" id="PTHR11814">
    <property type="entry name" value="SULFATE TRANSPORTER"/>
    <property type="match status" value="1"/>
</dbReference>
<sequence>MGPFFSTLPRCVLAGVIIVALKPMFLQAKELKKYSKQGKLELLTWLTTFILVVLIDIDYGLLIGILISLLALYIKGLKPYCCLLGTIPEAPAVYVDLNHHRNAVEIPETKIFRYVGSLNFATNMYFRRSLYDIIGLDMKKLQRNKTAVQQNGKTIENGEVSQLNAFNFLILDFSMLGHVDVAGCKAITDIMKELKALGVRLFISSPSDRVYDTLVHSMALGEGPFETFPTLHDAVEYAKACRLA</sequence>
<evidence type="ECO:0000313" key="7">
    <source>
        <dbReference type="EMBL" id="JAC46827.1"/>
    </source>
</evidence>
<comment type="subcellular location">
    <subcellularLocation>
        <location evidence="1">Membrane</location>
        <topology evidence="1">Multi-pass membrane protein</topology>
    </subcellularLocation>
</comment>
<evidence type="ECO:0000259" key="6">
    <source>
        <dbReference type="PROSITE" id="PS50801"/>
    </source>
</evidence>
<gene>
    <name evidence="7" type="primary">S26A1</name>
</gene>
<dbReference type="GO" id="GO:0016020">
    <property type="term" value="C:membrane"/>
    <property type="evidence" value="ECO:0007669"/>
    <property type="project" value="UniProtKB-SubCell"/>
</dbReference>
<keyword evidence="4 5" id="KW-0472">Membrane</keyword>
<dbReference type="OrthoDB" id="288203at2759"/>
<dbReference type="Pfam" id="PF00916">
    <property type="entry name" value="Sulfate_transp"/>
    <property type="match status" value="1"/>
</dbReference>
<feature type="transmembrane region" description="Helical" evidence="5">
    <location>
        <begin position="44"/>
        <end position="74"/>
    </location>
</feature>
<dbReference type="InterPro" id="IPR002645">
    <property type="entry name" value="STAS_dom"/>
</dbReference>
<organism evidence="7">
    <name type="scientific">Bactrocera dorsalis</name>
    <name type="common">Oriental fruit fly</name>
    <name type="synonym">Dacus dorsalis</name>
    <dbReference type="NCBI Taxonomy" id="27457"/>
    <lineage>
        <taxon>Eukaryota</taxon>
        <taxon>Metazoa</taxon>
        <taxon>Ecdysozoa</taxon>
        <taxon>Arthropoda</taxon>
        <taxon>Hexapoda</taxon>
        <taxon>Insecta</taxon>
        <taxon>Pterygota</taxon>
        <taxon>Neoptera</taxon>
        <taxon>Endopterygota</taxon>
        <taxon>Diptera</taxon>
        <taxon>Brachycera</taxon>
        <taxon>Muscomorpha</taxon>
        <taxon>Tephritoidea</taxon>
        <taxon>Tephritidae</taxon>
        <taxon>Bactrocera</taxon>
        <taxon>Bactrocera</taxon>
    </lineage>
</organism>
<evidence type="ECO:0000256" key="1">
    <source>
        <dbReference type="ARBA" id="ARBA00004141"/>
    </source>
</evidence>
<dbReference type="InterPro" id="IPR011547">
    <property type="entry name" value="SLC26A/SulP_dom"/>
</dbReference>
<keyword evidence="2 5" id="KW-0812">Transmembrane</keyword>
<accession>A0A034VXK8</accession>
<keyword evidence="3 5" id="KW-1133">Transmembrane helix</keyword>
<evidence type="ECO:0000256" key="2">
    <source>
        <dbReference type="ARBA" id="ARBA00022692"/>
    </source>
</evidence>
<dbReference type="Pfam" id="PF01740">
    <property type="entry name" value="STAS"/>
    <property type="match status" value="1"/>
</dbReference>
<proteinExistence type="predicted"/>
<dbReference type="InterPro" id="IPR001902">
    <property type="entry name" value="SLC26A/SulP_fam"/>
</dbReference>
<protein>
    <submittedName>
        <fullName evidence="7">Sulfate anion transporter 1</fullName>
    </submittedName>
</protein>
<dbReference type="InterPro" id="IPR036513">
    <property type="entry name" value="STAS_dom_sf"/>
</dbReference>
<dbReference type="GO" id="GO:0055085">
    <property type="term" value="P:transmembrane transport"/>
    <property type="evidence" value="ECO:0007669"/>
    <property type="project" value="InterPro"/>
</dbReference>
<dbReference type="CDD" id="cd07042">
    <property type="entry name" value="STAS_SulP_like_sulfate_transporter"/>
    <property type="match status" value="1"/>
</dbReference>